<organism evidence="1 2">
    <name type="scientific">Paraburkholderia tuberum</name>
    <dbReference type="NCBI Taxonomy" id="157910"/>
    <lineage>
        <taxon>Bacteria</taxon>
        <taxon>Pseudomonadati</taxon>
        <taxon>Pseudomonadota</taxon>
        <taxon>Betaproteobacteria</taxon>
        <taxon>Burkholderiales</taxon>
        <taxon>Burkholderiaceae</taxon>
        <taxon>Paraburkholderia</taxon>
    </lineage>
</organism>
<evidence type="ECO:0000313" key="1">
    <source>
        <dbReference type="EMBL" id="SDR46169.1"/>
    </source>
</evidence>
<reference evidence="2" key="1">
    <citation type="submission" date="2016-10" db="EMBL/GenBank/DDBJ databases">
        <authorList>
            <person name="Varghese N."/>
            <person name="Submissions S."/>
        </authorList>
    </citation>
    <scope>NUCLEOTIDE SEQUENCE [LARGE SCALE GENOMIC DNA]</scope>
    <source>
        <strain evidence="2">DUS833</strain>
    </source>
</reference>
<evidence type="ECO:0000313" key="2">
    <source>
        <dbReference type="Proteomes" id="UP000199365"/>
    </source>
</evidence>
<dbReference type="STRING" id="157910.SAMN05445850_4357"/>
<protein>
    <submittedName>
        <fullName evidence="1">Uncharacterized protein</fullName>
    </submittedName>
</protein>
<dbReference type="EMBL" id="FNKX01000002">
    <property type="protein sequence ID" value="SDR46169.1"/>
    <property type="molecule type" value="Genomic_DNA"/>
</dbReference>
<gene>
    <name evidence="1" type="ORF">SAMN05445850_4357</name>
</gene>
<sequence>MICEPRCRYITLVIGGNGETGAVVRECVATALIKASRTPLPPYASLGNSTRQLLCGTKYAVGRSGGSTIGRDVGDASILTRRTPLGAR</sequence>
<keyword evidence="2" id="KW-1185">Reference proteome</keyword>
<name>A0A1H1J872_9BURK</name>
<accession>A0A1H1J872</accession>
<dbReference type="Proteomes" id="UP000199365">
    <property type="component" value="Unassembled WGS sequence"/>
</dbReference>
<dbReference type="AlphaFoldDB" id="A0A1H1J872"/>
<proteinExistence type="predicted"/>